<dbReference type="FunFam" id="1.10.287.130:FF:000002">
    <property type="entry name" value="Two-component osmosensing histidine kinase"/>
    <property type="match status" value="1"/>
</dbReference>
<dbReference type="SMART" id="SM00388">
    <property type="entry name" value="HisKA"/>
    <property type="match status" value="1"/>
</dbReference>
<evidence type="ECO:0000259" key="25">
    <source>
        <dbReference type="PROSITE" id="PS50894"/>
    </source>
</evidence>
<dbReference type="PANTHER" id="PTHR45339:SF1">
    <property type="entry name" value="HYBRID SIGNAL TRANSDUCTION HISTIDINE KINASE J"/>
    <property type="match status" value="1"/>
</dbReference>
<keyword evidence="6 19" id="KW-0597">Phosphoprotein</keyword>
<evidence type="ECO:0000256" key="20">
    <source>
        <dbReference type="SAM" id="MobiDB-lite"/>
    </source>
</evidence>
<evidence type="ECO:0000256" key="16">
    <source>
        <dbReference type="ARBA" id="ARBA00064003"/>
    </source>
</evidence>
<dbReference type="CDD" id="cd17546">
    <property type="entry name" value="REC_hyHK_CKI1_RcsC-like"/>
    <property type="match status" value="1"/>
</dbReference>
<organism evidence="26 27">
    <name type="scientific">Prosthecobacter vanneervenii</name>
    <dbReference type="NCBI Taxonomy" id="48466"/>
    <lineage>
        <taxon>Bacteria</taxon>
        <taxon>Pseudomonadati</taxon>
        <taxon>Verrucomicrobiota</taxon>
        <taxon>Verrucomicrobiia</taxon>
        <taxon>Verrucomicrobiales</taxon>
        <taxon>Verrucomicrobiaceae</taxon>
        <taxon>Prosthecobacter</taxon>
    </lineage>
</organism>
<evidence type="ECO:0000256" key="1">
    <source>
        <dbReference type="ARBA" id="ARBA00000085"/>
    </source>
</evidence>
<dbReference type="SMART" id="SM00091">
    <property type="entry name" value="PAS"/>
    <property type="match status" value="1"/>
</dbReference>
<keyword evidence="5" id="KW-0997">Cell inner membrane</keyword>
<evidence type="ECO:0000256" key="4">
    <source>
        <dbReference type="ARBA" id="ARBA00022475"/>
    </source>
</evidence>
<comment type="subcellular location">
    <subcellularLocation>
        <location evidence="2">Cell inner membrane</location>
        <topology evidence="2">Multi-pass membrane protein</topology>
    </subcellularLocation>
</comment>
<dbReference type="CDD" id="cd00130">
    <property type="entry name" value="PAS"/>
    <property type="match status" value="1"/>
</dbReference>
<dbReference type="SUPFAM" id="SSF47384">
    <property type="entry name" value="Homodimeric domain of signal transducing histidine kinase"/>
    <property type="match status" value="1"/>
</dbReference>
<evidence type="ECO:0000313" key="27">
    <source>
        <dbReference type="Proteomes" id="UP000590740"/>
    </source>
</evidence>
<evidence type="ECO:0000256" key="2">
    <source>
        <dbReference type="ARBA" id="ARBA00004429"/>
    </source>
</evidence>
<dbReference type="Pfam" id="PF01627">
    <property type="entry name" value="Hpt"/>
    <property type="match status" value="1"/>
</dbReference>
<keyword evidence="12" id="KW-0067">ATP-binding</keyword>
<dbReference type="InterPro" id="IPR003661">
    <property type="entry name" value="HisK_dim/P_dom"/>
</dbReference>
<dbReference type="InterPro" id="IPR008207">
    <property type="entry name" value="Sig_transdc_His_kin_Hpt_dom"/>
</dbReference>
<dbReference type="GO" id="GO:0000155">
    <property type="term" value="F:phosphorelay sensor kinase activity"/>
    <property type="evidence" value="ECO:0007669"/>
    <property type="project" value="InterPro"/>
</dbReference>
<dbReference type="InterPro" id="IPR036097">
    <property type="entry name" value="HisK_dim/P_sf"/>
</dbReference>
<name>A0A7W7YG33_9BACT</name>
<evidence type="ECO:0000259" key="24">
    <source>
        <dbReference type="PROSITE" id="PS50113"/>
    </source>
</evidence>
<feature type="domain" description="PAS" evidence="23">
    <location>
        <begin position="48"/>
        <end position="120"/>
    </location>
</feature>
<dbReference type="Proteomes" id="UP000590740">
    <property type="component" value="Unassembled WGS sequence"/>
</dbReference>
<dbReference type="SMART" id="SM00086">
    <property type="entry name" value="PAC"/>
    <property type="match status" value="1"/>
</dbReference>
<evidence type="ECO:0000256" key="15">
    <source>
        <dbReference type="ARBA" id="ARBA00023136"/>
    </source>
</evidence>
<dbReference type="CDD" id="cd16922">
    <property type="entry name" value="HATPase_EvgS-ArcB-TorS-like"/>
    <property type="match status" value="1"/>
</dbReference>
<evidence type="ECO:0000256" key="9">
    <source>
        <dbReference type="ARBA" id="ARBA00022737"/>
    </source>
</evidence>
<dbReference type="Pfam" id="PF02518">
    <property type="entry name" value="HATPase_c"/>
    <property type="match status" value="1"/>
</dbReference>
<dbReference type="CDD" id="cd00082">
    <property type="entry name" value="HisKA"/>
    <property type="match status" value="1"/>
</dbReference>
<keyword evidence="10" id="KW-0547">Nucleotide-binding</keyword>
<dbReference type="InterPro" id="IPR000014">
    <property type="entry name" value="PAS"/>
</dbReference>
<evidence type="ECO:0000256" key="14">
    <source>
        <dbReference type="ARBA" id="ARBA00023012"/>
    </source>
</evidence>
<dbReference type="SUPFAM" id="SSF47226">
    <property type="entry name" value="Histidine-containing phosphotransfer domain, HPT domain"/>
    <property type="match status" value="1"/>
</dbReference>
<dbReference type="SMART" id="SM00387">
    <property type="entry name" value="HATPase_c"/>
    <property type="match status" value="1"/>
</dbReference>
<dbReference type="Gene3D" id="1.20.120.160">
    <property type="entry name" value="HPT domain"/>
    <property type="match status" value="1"/>
</dbReference>
<dbReference type="InterPro" id="IPR004358">
    <property type="entry name" value="Sig_transdc_His_kin-like_C"/>
</dbReference>
<keyword evidence="27" id="KW-1185">Reference proteome</keyword>
<evidence type="ECO:0000256" key="7">
    <source>
        <dbReference type="ARBA" id="ARBA00022679"/>
    </source>
</evidence>
<feature type="domain" description="HPt" evidence="25">
    <location>
        <begin position="597"/>
        <end position="690"/>
    </location>
</feature>
<comment type="catalytic activity">
    <reaction evidence="1">
        <text>ATP + protein L-histidine = ADP + protein N-phospho-L-histidine.</text>
        <dbReference type="EC" id="2.7.13.3"/>
    </reaction>
</comment>
<dbReference type="PROSITE" id="PS50894">
    <property type="entry name" value="HPT"/>
    <property type="match status" value="1"/>
</dbReference>
<keyword evidence="8" id="KW-0812">Transmembrane</keyword>
<keyword evidence="4" id="KW-1003">Cell membrane</keyword>
<feature type="domain" description="PAC" evidence="24">
    <location>
        <begin position="124"/>
        <end position="176"/>
    </location>
</feature>
<evidence type="ECO:0000259" key="21">
    <source>
        <dbReference type="PROSITE" id="PS50109"/>
    </source>
</evidence>
<gene>
    <name evidence="26" type="ORF">HNQ65_005114</name>
</gene>
<dbReference type="PRINTS" id="PR00344">
    <property type="entry name" value="BCTRLSENSOR"/>
</dbReference>
<dbReference type="InterPro" id="IPR035965">
    <property type="entry name" value="PAS-like_dom_sf"/>
</dbReference>
<dbReference type="InterPro" id="IPR000700">
    <property type="entry name" value="PAS-assoc_C"/>
</dbReference>
<feature type="compositionally biased region" description="Polar residues" evidence="20">
    <location>
        <begin position="558"/>
        <end position="570"/>
    </location>
</feature>
<reference evidence="26 27" key="1">
    <citation type="submission" date="2020-08" db="EMBL/GenBank/DDBJ databases">
        <title>Genomic Encyclopedia of Type Strains, Phase IV (KMG-IV): sequencing the most valuable type-strain genomes for metagenomic binning, comparative biology and taxonomic classification.</title>
        <authorList>
            <person name="Goeker M."/>
        </authorList>
    </citation>
    <scope>NUCLEOTIDE SEQUENCE [LARGE SCALE GENOMIC DNA]</scope>
    <source>
        <strain evidence="26 27">DSM 12252</strain>
    </source>
</reference>
<evidence type="ECO:0000256" key="5">
    <source>
        <dbReference type="ARBA" id="ARBA00022519"/>
    </source>
</evidence>
<dbReference type="Gene3D" id="3.30.565.10">
    <property type="entry name" value="Histidine kinase-like ATPase, C-terminal domain"/>
    <property type="match status" value="1"/>
</dbReference>
<evidence type="ECO:0000256" key="8">
    <source>
        <dbReference type="ARBA" id="ARBA00022692"/>
    </source>
</evidence>
<dbReference type="SUPFAM" id="SSF52172">
    <property type="entry name" value="CheY-like"/>
    <property type="match status" value="1"/>
</dbReference>
<feature type="domain" description="Response regulatory" evidence="22">
    <location>
        <begin position="439"/>
        <end position="557"/>
    </location>
</feature>
<dbReference type="Gene3D" id="3.40.50.2300">
    <property type="match status" value="1"/>
</dbReference>
<dbReference type="SUPFAM" id="SSF55785">
    <property type="entry name" value="PYP-like sensor domain (PAS domain)"/>
    <property type="match status" value="1"/>
</dbReference>
<evidence type="ECO:0000256" key="12">
    <source>
        <dbReference type="ARBA" id="ARBA00022840"/>
    </source>
</evidence>
<accession>A0A7W7YG33</accession>
<comment type="caution">
    <text evidence="26">The sequence shown here is derived from an EMBL/GenBank/DDBJ whole genome shotgun (WGS) entry which is preliminary data.</text>
</comment>
<dbReference type="PROSITE" id="PS50110">
    <property type="entry name" value="RESPONSE_REGULATORY"/>
    <property type="match status" value="1"/>
</dbReference>
<feature type="modified residue" description="Phosphohistidine" evidence="18">
    <location>
        <position position="636"/>
    </location>
</feature>
<dbReference type="InterPro" id="IPR001789">
    <property type="entry name" value="Sig_transdc_resp-reg_receiver"/>
</dbReference>
<keyword evidence="15" id="KW-0472">Membrane</keyword>
<dbReference type="FunFam" id="3.30.565.10:FF:000010">
    <property type="entry name" value="Sensor histidine kinase RcsC"/>
    <property type="match status" value="1"/>
</dbReference>
<dbReference type="PANTHER" id="PTHR45339">
    <property type="entry name" value="HYBRID SIGNAL TRANSDUCTION HISTIDINE KINASE J"/>
    <property type="match status" value="1"/>
</dbReference>
<dbReference type="GO" id="GO:0005524">
    <property type="term" value="F:ATP binding"/>
    <property type="evidence" value="ECO:0007669"/>
    <property type="project" value="UniProtKB-KW"/>
</dbReference>
<dbReference type="Gene3D" id="1.10.287.130">
    <property type="match status" value="1"/>
</dbReference>
<dbReference type="InterPro" id="IPR013655">
    <property type="entry name" value="PAS_fold_3"/>
</dbReference>
<dbReference type="FunFam" id="2.10.70.100:FF:000001">
    <property type="entry name" value="Sensory transduction histidine kinase"/>
    <property type="match status" value="1"/>
</dbReference>
<evidence type="ECO:0000256" key="6">
    <source>
        <dbReference type="ARBA" id="ARBA00022553"/>
    </source>
</evidence>
<keyword evidence="9" id="KW-0677">Repeat</keyword>
<dbReference type="PROSITE" id="PS50109">
    <property type="entry name" value="HIS_KIN"/>
    <property type="match status" value="1"/>
</dbReference>
<comment type="subunit">
    <text evidence="16">At low DSF concentrations, interacts with RpfF.</text>
</comment>
<dbReference type="InterPro" id="IPR036641">
    <property type="entry name" value="HPT_dom_sf"/>
</dbReference>
<evidence type="ECO:0000256" key="3">
    <source>
        <dbReference type="ARBA" id="ARBA00012438"/>
    </source>
</evidence>
<keyword evidence="14" id="KW-0902">Two-component regulatory system</keyword>
<dbReference type="Pfam" id="PF00512">
    <property type="entry name" value="HisKA"/>
    <property type="match status" value="1"/>
</dbReference>
<evidence type="ECO:0000256" key="13">
    <source>
        <dbReference type="ARBA" id="ARBA00022989"/>
    </source>
</evidence>
<keyword evidence="7" id="KW-0808">Transferase</keyword>
<evidence type="ECO:0000256" key="11">
    <source>
        <dbReference type="ARBA" id="ARBA00022777"/>
    </source>
</evidence>
<dbReference type="InterPro" id="IPR036890">
    <property type="entry name" value="HATPase_C_sf"/>
</dbReference>
<dbReference type="Pfam" id="PF00072">
    <property type="entry name" value="Response_reg"/>
    <property type="match status" value="1"/>
</dbReference>
<dbReference type="SMART" id="SM00448">
    <property type="entry name" value="REC"/>
    <property type="match status" value="1"/>
</dbReference>
<evidence type="ECO:0000313" key="26">
    <source>
        <dbReference type="EMBL" id="MBB5035503.1"/>
    </source>
</evidence>
<dbReference type="GO" id="GO:0005886">
    <property type="term" value="C:plasma membrane"/>
    <property type="evidence" value="ECO:0007669"/>
    <property type="project" value="UniProtKB-SubCell"/>
</dbReference>
<dbReference type="EMBL" id="JACHIG010000018">
    <property type="protein sequence ID" value="MBB5035503.1"/>
    <property type="molecule type" value="Genomic_DNA"/>
</dbReference>
<evidence type="ECO:0000256" key="19">
    <source>
        <dbReference type="PROSITE-ProRule" id="PRU00169"/>
    </source>
</evidence>
<feature type="region of interest" description="Disordered" evidence="20">
    <location>
        <begin position="558"/>
        <end position="577"/>
    </location>
</feature>
<dbReference type="PROSITE" id="PS50112">
    <property type="entry name" value="PAS"/>
    <property type="match status" value="1"/>
</dbReference>
<dbReference type="RefSeq" id="WP_184344371.1">
    <property type="nucleotide sequence ID" value="NZ_JACHIG010000018.1"/>
</dbReference>
<dbReference type="InterPro" id="IPR005467">
    <property type="entry name" value="His_kinase_dom"/>
</dbReference>
<evidence type="ECO:0000259" key="22">
    <source>
        <dbReference type="PROSITE" id="PS50110"/>
    </source>
</evidence>
<evidence type="ECO:0000256" key="18">
    <source>
        <dbReference type="PROSITE-ProRule" id="PRU00110"/>
    </source>
</evidence>
<keyword evidence="13" id="KW-1133">Transmembrane helix</keyword>
<dbReference type="PROSITE" id="PS50113">
    <property type="entry name" value="PAC"/>
    <property type="match status" value="1"/>
</dbReference>
<evidence type="ECO:0000256" key="17">
    <source>
        <dbReference type="ARBA" id="ARBA00068150"/>
    </source>
</evidence>
<feature type="domain" description="Histidine kinase" evidence="21">
    <location>
        <begin position="194"/>
        <end position="415"/>
    </location>
</feature>
<dbReference type="Gene3D" id="3.30.450.20">
    <property type="entry name" value="PAS domain"/>
    <property type="match status" value="1"/>
</dbReference>
<proteinExistence type="predicted"/>
<dbReference type="InterPro" id="IPR003594">
    <property type="entry name" value="HATPase_dom"/>
</dbReference>
<protein>
    <recommendedName>
        <fullName evidence="17">Sensory/regulatory protein RpfC</fullName>
        <ecNumber evidence="3">2.7.13.3</ecNumber>
    </recommendedName>
</protein>
<dbReference type="NCBIfam" id="TIGR00229">
    <property type="entry name" value="sensory_box"/>
    <property type="match status" value="1"/>
</dbReference>
<dbReference type="SUPFAM" id="SSF55874">
    <property type="entry name" value="ATPase domain of HSP90 chaperone/DNA topoisomerase II/histidine kinase"/>
    <property type="match status" value="1"/>
</dbReference>
<keyword evidence="11" id="KW-0418">Kinase</keyword>
<evidence type="ECO:0000259" key="23">
    <source>
        <dbReference type="PROSITE" id="PS50112"/>
    </source>
</evidence>
<dbReference type="EC" id="2.7.13.3" evidence="3"/>
<feature type="modified residue" description="4-aspartylphosphate" evidence="19">
    <location>
        <position position="488"/>
    </location>
</feature>
<dbReference type="InterPro" id="IPR011006">
    <property type="entry name" value="CheY-like_superfamily"/>
</dbReference>
<evidence type="ECO:0000256" key="10">
    <source>
        <dbReference type="ARBA" id="ARBA00022741"/>
    </source>
</evidence>
<dbReference type="Pfam" id="PF08447">
    <property type="entry name" value="PAS_3"/>
    <property type="match status" value="1"/>
</dbReference>
<dbReference type="InterPro" id="IPR001610">
    <property type="entry name" value="PAC"/>
</dbReference>
<sequence>MSDIKEHAAGDSVPELKQRIQELEAMLHASSLRLPDAPAEAVRELAESEERFALAVRGTNDGIWDWDIRTGKVFFSPRWKSMIGYEETELENSFATFESLLHPEDHDRVMAILNDYLSGFSPYYAVEFRFRHKDGSWRWILARGRALRDASGTPYRMAGSHTDITERRHVEEELRQARHDAEAASSAKSSFLANMSHEIRTPMNGVIGMSELLLGTELNDTQREYLEMLKLSADSLLELLNDILDFSKIEAGRMDLDAHEFDLSEVVTEVAQAMGVRAFQKRLVLLHHINSDVPVRLIGDDGRLRQILVNLVGNAIKFTNEGGVTIDVSLESLTADKATLHFKVNDTGIGISDDMHESIFEAFTQAESSTSRRYGGTGLGLAICHDLVGLMQGRIWVESQPGKGSTFHFTAAFGRTSGISIKPRAPRKKTVVTTNTSMKVLIVEDGHVSQLVGARMLEKRGHHVTLASSGREAIVRCQKDTFDAILMDVHMPGLNGYEATARIRRLEQSTGRHVPIIAMTANAMKGDREKCLAAGMDDYISKPLRSDELFRVVEQYAQRSAPQDEGQQSVEAAPAAPRAKVVPPPFNLAEFRESTGDEKLIRKLVSIFAEDSQKYLRKAEKALATGKAGPLYEAAHALKGMLGVYAAGIALKHCSELCEYAHAGDMKGAQIMLDQVKKECVTLDQALTAAFQTGAK</sequence>
<dbReference type="AlphaFoldDB" id="A0A7W7YG33"/>